<proteinExistence type="predicted"/>
<evidence type="ECO:0000313" key="1">
    <source>
        <dbReference type="EMBL" id="OXL14878.1"/>
    </source>
</evidence>
<comment type="caution">
    <text evidence="1">The sequence shown here is derived from an EMBL/GenBank/DDBJ whole genome shotgun (WGS) entry which is preliminary data.</text>
</comment>
<dbReference type="RefSeq" id="WP_089515805.1">
    <property type="nucleotide sequence ID" value="NZ_NJGG01000002.1"/>
</dbReference>
<accession>A0A229FTI7</accession>
<keyword evidence="2" id="KW-1185">Reference proteome</keyword>
<protein>
    <submittedName>
        <fullName evidence="1">Uncharacterized protein</fullName>
    </submittedName>
</protein>
<sequence length="92" mass="10549">MSIHNPQHVQHLLQAWLDGTGHSADLIEAFRTFYKDSELPDKYGTALENVLSRVESSSLFTEESCSFSKKDLANALRVWLEKVQQYLSKEHP</sequence>
<dbReference type="AlphaFoldDB" id="A0A229FTI7"/>
<evidence type="ECO:0000313" key="2">
    <source>
        <dbReference type="Proteomes" id="UP000215188"/>
    </source>
</evidence>
<organism evidence="1 2">
    <name type="scientific">Polynucleobacter cosmopolitanus</name>
    <dbReference type="NCBI Taxonomy" id="351345"/>
    <lineage>
        <taxon>Bacteria</taxon>
        <taxon>Pseudomonadati</taxon>
        <taxon>Pseudomonadota</taxon>
        <taxon>Betaproteobacteria</taxon>
        <taxon>Burkholderiales</taxon>
        <taxon>Burkholderiaceae</taxon>
        <taxon>Polynucleobacter</taxon>
    </lineage>
</organism>
<gene>
    <name evidence="1" type="ORF">AOC33_06035</name>
</gene>
<dbReference type="EMBL" id="NJGG01000002">
    <property type="protein sequence ID" value="OXL14878.1"/>
    <property type="molecule type" value="Genomic_DNA"/>
</dbReference>
<name>A0A229FTI7_9BURK</name>
<dbReference type="Proteomes" id="UP000215188">
    <property type="component" value="Unassembled WGS sequence"/>
</dbReference>
<reference evidence="1 2" key="1">
    <citation type="submission" date="2017-06" db="EMBL/GenBank/DDBJ databases">
        <title>Reclassification of a Polynucleobacter cosmopolitanus strain isolated from tropical Lake Victoria as Polynucleobacter victoriensis comb. nov.</title>
        <authorList>
            <person name="Hahn M.W."/>
        </authorList>
    </citation>
    <scope>NUCLEOTIDE SEQUENCE [LARGE SCALE GENOMIC DNA]</scope>
    <source>
        <strain evidence="1 2">MWH-MoIso2</strain>
    </source>
</reference>
<dbReference type="OrthoDB" id="8966078at2"/>